<dbReference type="InterPro" id="IPR054722">
    <property type="entry name" value="PolX-like_BBD"/>
</dbReference>
<dbReference type="InterPro" id="IPR001584">
    <property type="entry name" value="Integrase_cat-core"/>
</dbReference>
<evidence type="ECO:0000313" key="8">
    <source>
        <dbReference type="EMBL" id="CAL1357267.1"/>
    </source>
</evidence>
<dbReference type="PANTHER" id="PTHR42648:SF18">
    <property type="entry name" value="RETROTRANSPOSON, UNCLASSIFIED-LIKE PROTEIN"/>
    <property type="match status" value="1"/>
</dbReference>
<dbReference type="GO" id="GO:0003676">
    <property type="term" value="F:nucleic acid binding"/>
    <property type="evidence" value="ECO:0007669"/>
    <property type="project" value="InterPro"/>
</dbReference>
<dbReference type="InterPro" id="IPR001878">
    <property type="entry name" value="Znf_CCHC"/>
</dbReference>
<dbReference type="SUPFAM" id="SSF56672">
    <property type="entry name" value="DNA/RNA polymerases"/>
    <property type="match status" value="1"/>
</dbReference>
<accession>A0AAV2CL28</accession>
<keyword evidence="2" id="KW-0479">Metal-binding</keyword>
<keyword evidence="9" id="KW-1185">Reference proteome</keyword>
<evidence type="ECO:0000256" key="3">
    <source>
        <dbReference type="ARBA" id="ARBA00022750"/>
    </source>
</evidence>
<protein>
    <recommendedName>
        <fullName evidence="10">Polyprotein</fullName>
    </recommendedName>
</protein>
<dbReference type="GO" id="GO:0008270">
    <property type="term" value="F:zinc ion binding"/>
    <property type="evidence" value="ECO:0007669"/>
    <property type="project" value="UniProtKB-KW"/>
</dbReference>
<keyword evidence="4" id="KW-0378">Hydrolase</keyword>
<organism evidence="8 9">
    <name type="scientific">Linum trigynum</name>
    <dbReference type="NCBI Taxonomy" id="586398"/>
    <lineage>
        <taxon>Eukaryota</taxon>
        <taxon>Viridiplantae</taxon>
        <taxon>Streptophyta</taxon>
        <taxon>Embryophyta</taxon>
        <taxon>Tracheophyta</taxon>
        <taxon>Spermatophyta</taxon>
        <taxon>Magnoliopsida</taxon>
        <taxon>eudicotyledons</taxon>
        <taxon>Gunneridae</taxon>
        <taxon>Pentapetalae</taxon>
        <taxon>rosids</taxon>
        <taxon>fabids</taxon>
        <taxon>Malpighiales</taxon>
        <taxon>Linaceae</taxon>
        <taxon>Linum</taxon>
    </lineage>
</organism>
<keyword evidence="3" id="KW-0064">Aspartyl protease</keyword>
<dbReference type="EMBL" id="OZ034813">
    <property type="protein sequence ID" value="CAL1357267.1"/>
    <property type="molecule type" value="Genomic_DNA"/>
</dbReference>
<dbReference type="Pfam" id="PF13976">
    <property type="entry name" value="gag_pre-integrs"/>
    <property type="match status" value="1"/>
</dbReference>
<evidence type="ECO:0000256" key="2">
    <source>
        <dbReference type="ARBA" id="ARBA00022723"/>
    </source>
</evidence>
<evidence type="ECO:0000259" key="6">
    <source>
        <dbReference type="PROSITE" id="PS50158"/>
    </source>
</evidence>
<dbReference type="Gene3D" id="3.30.420.10">
    <property type="entry name" value="Ribonuclease H-like superfamily/Ribonuclease H"/>
    <property type="match status" value="1"/>
</dbReference>
<feature type="domain" description="Integrase catalytic" evidence="7">
    <location>
        <begin position="489"/>
        <end position="665"/>
    </location>
</feature>
<keyword evidence="5" id="KW-0863">Zinc-finger</keyword>
<dbReference type="InterPro" id="IPR036875">
    <property type="entry name" value="Znf_CCHC_sf"/>
</dbReference>
<keyword evidence="1" id="KW-0645">Protease</keyword>
<evidence type="ECO:0000256" key="1">
    <source>
        <dbReference type="ARBA" id="ARBA00022670"/>
    </source>
</evidence>
<dbReference type="CDD" id="cd09272">
    <property type="entry name" value="RNase_HI_RT_Ty1"/>
    <property type="match status" value="1"/>
</dbReference>
<evidence type="ECO:0008006" key="10">
    <source>
        <dbReference type="Google" id="ProtNLM"/>
    </source>
</evidence>
<dbReference type="SUPFAM" id="SSF53098">
    <property type="entry name" value="Ribonuclease H-like"/>
    <property type="match status" value="1"/>
</dbReference>
<evidence type="ECO:0000259" key="7">
    <source>
        <dbReference type="PROSITE" id="PS50994"/>
    </source>
</evidence>
<dbReference type="InterPro" id="IPR043502">
    <property type="entry name" value="DNA/RNA_pol_sf"/>
</dbReference>
<gene>
    <name evidence="8" type="ORF">LTRI10_LOCUS4914</name>
</gene>
<evidence type="ECO:0000256" key="4">
    <source>
        <dbReference type="ARBA" id="ARBA00022801"/>
    </source>
</evidence>
<dbReference type="PANTHER" id="PTHR42648">
    <property type="entry name" value="TRANSPOSASE, PUTATIVE-RELATED"/>
    <property type="match status" value="1"/>
</dbReference>
<evidence type="ECO:0000256" key="5">
    <source>
        <dbReference type="PROSITE-ProRule" id="PRU00047"/>
    </source>
</evidence>
<feature type="domain" description="CCHC-type" evidence="6">
    <location>
        <begin position="228"/>
        <end position="243"/>
    </location>
</feature>
<dbReference type="SUPFAM" id="SSF57756">
    <property type="entry name" value="Retrovirus zinc finger-like domains"/>
    <property type="match status" value="1"/>
</dbReference>
<proteinExistence type="predicted"/>
<dbReference type="InterPro" id="IPR012337">
    <property type="entry name" value="RNaseH-like_sf"/>
</dbReference>
<dbReference type="Pfam" id="PF14223">
    <property type="entry name" value="Retrotran_gag_2"/>
    <property type="match status" value="1"/>
</dbReference>
<dbReference type="GO" id="GO:0004190">
    <property type="term" value="F:aspartic-type endopeptidase activity"/>
    <property type="evidence" value="ECO:0007669"/>
    <property type="project" value="UniProtKB-KW"/>
</dbReference>
<dbReference type="GO" id="GO:0006508">
    <property type="term" value="P:proteolysis"/>
    <property type="evidence" value="ECO:0007669"/>
    <property type="project" value="UniProtKB-KW"/>
</dbReference>
<dbReference type="Pfam" id="PF25597">
    <property type="entry name" value="SH3_retrovirus"/>
    <property type="match status" value="1"/>
</dbReference>
<sequence>MENLLRSKEYWSVISPGIREPAEGEELTAAQQKTLDDLRLKDLKAKNYLFSSIDRTLLKTIAKKGTARELWESMKEKFQGSARVQKAQLQVLRRNFELLEMKEGETISEYFGRVMVIANTMRNCGEDMPDGKVVEKILRTLTERFNYVVCSIEESKDIDSITVDALQSSLLVHEQKFSRRVTKVVTEDDQALRVSYEYGRGGRGLGRGYGSGRGRGRGRGWSKEAVECFKCHKLGHYKYECPDWYNDQQAHYASSSQIQTRAQGDMKDEVLLMACVDSEDSTELEEEAQGFMALLEDIKQDIHENWWFLDSGCSNHMTGDKKWFTELTTSPTGNVRLGNNSKLDVAAKGSVKIEAANMNMMISDVFYVPGLKTNLLSIVQLQEKGLTFLFKDASCKIFHEEKGLLLQTEMKSNRMFVIHPDDKPKNQEVQCFQTHTSKEKELELWHRRFGHLNSVGLKQLQQKGFVRDLPVLKGNLEVCATCLIGKQHRKPFPKKSHWRAGQRLELIHSDLCGPLTPVSNGGKKYILTLTDDFSRKLWVYFLATKSETLEYFKKYKAQVEQETGSQIKCLRTDRGGEFMLNEFKELCDEAGIKRQLTAALTPQQNGVAERKNRTVLNMVRCMLSDMKVPAGFWAEAVAWTTHVLNRSSTAANQGKTPQELWSGNPPSVSHFRVFGCVAYMHVPDQQRKKLDDRSIPCQFIGISAESKAYKLYNNNTRKVVISRDVVFDETKGWRWDSEMQPVQTQLYWEEGDRDWFDSDTEDDPEILTEPVVHTDQEPPQLTTPVTPGGLEEGSTSEDIINEDEGDMGTDVLGLPNANLGKRVSKLPGHLQDYDMSFTITDWTAMVAITDDPQTFKEAMLDPKWNAAMQEEMHSIKKNNTWTLTELPAGFVAIGLKWVYKTKLQEDGSIDKFKARIVAKGYSQKEGIDYTEVFSPVARWDTIRTFLALAAYHGLTIYQLDVKSAFLNGVLTEEVYVEQPPGFVVAGEERKVYRLHKALYDLKQAPRAWYNRIESYFIKSGFERSPYEHTLFIKKTGNGILILSLYVDDLMYASNNYDMIDEFKQAMQSEFEMTDLGRMHYFLGVEVVQRESGVFISQQKCVKDVLTKFNLLDCNFAHNPMSPGSKMNKAGDGVMVNPTDYKKLIGSLLYVTATRPNIMYSVCLLSRYMEHPTRQHMLAAKRVLRYLKGTISFGVWYKRRCEGEEELLGYTDSDYAGDTDDRKSTSGYVFLLSGGVISWASKKQPVVALSTTEAEFVAAAHCAAQCVWLRRILGQMGWQRSVKEATVIFCDNSSAIKLSKNPVFHGRSKHIDVRFHFLRELANAGVVELEHCGTQEQVADIMTKPLKLEVFQLLRSKMGVCDFSEIVAEV</sequence>
<dbReference type="InterPro" id="IPR039537">
    <property type="entry name" value="Retrotran_Ty1/copia-like"/>
</dbReference>
<dbReference type="Pfam" id="PF07727">
    <property type="entry name" value="RVT_2"/>
    <property type="match status" value="1"/>
</dbReference>
<dbReference type="InterPro" id="IPR025724">
    <property type="entry name" value="GAG-pre-integrase_dom"/>
</dbReference>
<dbReference type="InterPro" id="IPR036397">
    <property type="entry name" value="RNaseH_sf"/>
</dbReference>
<evidence type="ECO:0000313" key="9">
    <source>
        <dbReference type="Proteomes" id="UP001497516"/>
    </source>
</evidence>
<keyword evidence="5" id="KW-0862">Zinc</keyword>
<dbReference type="Pfam" id="PF00665">
    <property type="entry name" value="rve"/>
    <property type="match status" value="1"/>
</dbReference>
<dbReference type="Proteomes" id="UP001497516">
    <property type="component" value="Chromosome 1"/>
</dbReference>
<dbReference type="Pfam" id="PF22936">
    <property type="entry name" value="Pol_BBD"/>
    <property type="match status" value="1"/>
</dbReference>
<dbReference type="PROSITE" id="PS50158">
    <property type="entry name" value="ZF_CCHC"/>
    <property type="match status" value="1"/>
</dbReference>
<dbReference type="PROSITE" id="PS50994">
    <property type="entry name" value="INTEGRASE"/>
    <property type="match status" value="1"/>
</dbReference>
<dbReference type="InterPro" id="IPR013103">
    <property type="entry name" value="RVT_2"/>
</dbReference>
<name>A0AAV2CL28_9ROSI</name>
<reference evidence="8 9" key="1">
    <citation type="submission" date="2024-04" db="EMBL/GenBank/DDBJ databases">
        <authorList>
            <person name="Fracassetti M."/>
        </authorList>
    </citation>
    <scope>NUCLEOTIDE SEQUENCE [LARGE SCALE GENOMIC DNA]</scope>
</reference>
<dbReference type="InterPro" id="IPR057670">
    <property type="entry name" value="SH3_retrovirus"/>
</dbReference>
<dbReference type="GO" id="GO:0015074">
    <property type="term" value="P:DNA integration"/>
    <property type="evidence" value="ECO:0007669"/>
    <property type="project" value="InterPro"/>
</dbReference>